<dbReference type="OrthoDB" id="9795794at2"/>
<keyword evidence="4 7" id="KW-0812">Transmembrane</keyword>
<evidence type="ECO:0000256" key="7">
    <source>
        <dbReference type="RuleBase" id="RU003879"/>
    </source>
</evidence>
<dbReference type="RefSeq" id="WP_123289722.1">
    <property type="nucleotide sequence ID" value="NZ_RJVA01000011.1"/>
</dbReference>
<dbReference type="InterPro" id="IPR003400">
    <property type="entry name" value="ExbD"/>
</dbReference>
<keyword evidence="3" id="KW-1003">Cell membrane</keyword>
<feature type="transmembrane region" description="Helical" evidence="8">
    <location>
        <begin position="12"/>
        <end position="33"/>
    </location>
</feature>
<dbReference type="PANTHER" id="PTHR30558">
    <property type="entry name" value="EXBD MEMBRANE COMPONENT OF PMF-DRIVEN MACROMOLECULE IMPORT SYSTEM"/>
    <property type="match status" value="1"/>
</dbReference>
<keyword evidence="7" id="KW-0813">Transport</keyword>
<evidence type="ECO:0000313" key="10">
    <source>
        <dbReference type="Proteomes" id="UP000276223"/>
    </source>
</evidence>
<comment type="subcellular location">
    <subcellularLocation>
        <location evidence="1">Cell membrane</location>
        <topology evidence="1">Single-pass membrane protein</topology>
    </subcellularLocation>
    <subcellularLocation>
        <location evidence="7">Cell membrane</location>
        <topology evidence="7">Single-pass type II membrane protein</topology>
    </subcellularLocation>
</comment>
<keyword evidence="6 8" id="KW-0472">Membrane</keyword>
<keyword evidence="10" id="KW-1185">Reference proteome</keyword>
<dbReference type="GO" id="GO:0022857">
    <property type="term" value="F:transmembrane transporter activity"/>
    <property type="evidence" value="ECO:0007669"/>
    <property type="project" value="InterPro"/>
</dbReference>
<proteinExistence type="inferred from homology"/>
<evidence type="ECO:0000256" key="3">
    <source>
        <dbReference type="ARBA" id="ARBA00022475"/>
    </source>
</evidence>
<dbReference type="EMBL" id="RJVA01000011">
    <property type="protein sequence ID" value="ROQ93188.1"/>
    <property type="molecule type" value="Genomic_DNA"/>
</dbReference>
<evidence type="ECO:0000256" key="6">
    <source>
        <dbReference type="ARBA" id="ARBA00023136"/>
    </source>
</evidence>
<dbReference type="PANTHER" id="PTHR30558:SF3">
    <property type="entry name" value="BIOPOLYMER TRANSPORT PROTEIN EXBD-RELATED"/>
    <property type="match status" value="1"/>
</dbReference>
<dbReference type="AlphaFoldDB" id="A0A3N1UTZ5"/>
<dbReference type="GO" id="GO:0005886">
    <property type="term" value="C:plasma membrane"/>
    <property type="evidence" value="ECO:0007669"/>
    <property type="project" value="UniProtKB-SubCell"/>
</dbReference>
<evidence type="ECO:0000256" key="2">
    <source>
        <dbReference type="ARBA" id="ARBA00005811"/>
    </source>
</evidence>
<organism evidence="9 10">
    <name type="scientific">Desulfosoma caldarium</name>
    <dbReference type="NCBI Taxonomy" id="610254"/>
    <lineage>
        <taxon>Bacteria</taxon>
        <taxon>Pseudomonadati</taxon>
        <taxon>Thermodesulfobacteriota</taxon>
        <taxon>Syntrophobacteria</taxon>
        <taxon>Syntrophobacterales</taxon>
        <taxon>Syntrophobacteraceae</taxon>
        <taxon>Desulfosoma</taxon>
    </lineage>
</organism>
<comment type="caution">
    <text evidence="9">The sequence shown here is derived from an EMBL/GenBank/DDBJ whole genome shotgun (WGS) entry which is preliminary data.</text>
</comment>
<name>A0A3N1UTZ5_9BACT</name>
<evidence type="ECO:0000256" key="5">
    <source>
        <dbReference type="ARBA" id="ARBA00022989"/>
    </source>
</evidence>
<dbReference type="Proteomes" id="UP000276223">
    <property type="component" value="Unassembled WGS sequence"/>
</dbReference>
<keyword evidence="5 8" id="KW-1133">Transmembrane helix</keyword>
<evidence type="ECO:0000256" key="8">
    <source>
        <dbReference type="SAM" id="Phobius"/>
    </source>
</evidence>
<gene>
    <name evidence="9" type="ORF">EDC27_1194</name>
</gene>
<evidence type="ECO:0000256" key="1">
    <source>
        <dbReference type="ARBA" id="ARBA00004162"/>
    </source>
</evidence>
<accession>A0A3N1UTZ5</accession>
<keyword evidence="7" id="KW-0653">Protein transport</keyword>
<sequence length="136" mass="15189">MLVHRRRKPRYGVQMPLTSLIDIVFLLLIYFLLTTNFMTEEGLRVHLPHAVSAVAQEDRELVITVSPEGDVYLGATAVALDELMEVVRQRLEADPETAVVLKADRSLVLDRVVQVMDTIKAAGAARLRLATERPSP</sequence>
<evidence type="ECO:0000256" key="4">
    <source>
        <dbReference type="ARBA" id="ARBA00022692"/>
    </source>
</evidence>
<evidence type="ECO:0000313" key="9">
    <source>
        <dbReference type="EMBL" id="ROQ93188.1"/>
    </source>
</evidence>
<dbReference type="Pfam" id="PF02472">
    <property type="entry name" value="ExbD"/>
    <property type="match status" value="1"/>
</dbReference>
<dbReference type="Gene3D" id="3.30.420.270">
    <property type="match status" value="1"/>
</dbReference>
<comment type="similarity">
    <text evidence="2 7">Belongs to the ExbD/TolR family.</text>
</comment>
<dbReference type="GO" id="GO:0015031">
    <property type="term" value="P:protein transport"/>
    <property type="evidence" value="ECO:0007669"/>
    <property type="project" value="UniProtKB-KW"/>
</dbReference>
<protein>
    <submittedName>
        <fullName evidence="9">Outer membrane transport energization protein ExbD</fullName>
    </submittedName>
</protein>
<reference evidence="9 10" key="1">
    <citation type="submission" date="2018-11" db="EMBL/GenBank/DDBJ databases">
        <title>Genomic Encyclopedia of Type Strains, Phase IV (KMG-IV): sequencing the most valuable type-strain genomes for metagenomic binning, comparative biology and taxonomic classification.</title>
        <authorList>
            <person name="Goeker M."/>
        </authorList>
    </citation>
    <scope>NUCLEOTIDE SEQUENCE [LARGE SCALE GENOMIC DNA]</scope>
    <source>
        <strain evidence="9 10">DSM 22027</strain>
    </source>
</reference>